<dbReference type="Gene3D" id="3.40.50.720">
    <property type="entry name" value="NAD(P)-binding Rossmann-like Domain"/>
    <property type="match status" value="1"/>
</dbReference>
<reference evidence="3 4" key="1">
    <citation type="submission" date="2019-03" db="EMBL/GenBank/DDBJ databases">
        <title>Bacillus niacini sp. nov. a Nicotinate-Metabolizing Mesophile Isolated from Soil.</title>
        <authorList>
            <person name="Zhang G."/>
        </authorList>
    </citation>
    <scope>NUCLEOTIDE SEQUENCE [LARGE SCALE GENOMIC DNA]</scope>
    <source>
        <strain evidence="3 4">WN066</strain>
    </source>
</reference>
<dbReference type="GO" id="GO:0006633">
    <property type="term" value="P:fatty acid biosynthetic process"/>
    <property type="evidence" value="ECO:0007669"/>
    <property type="project" value="TreeGrafter"/>
</dbReference>
<dbReference type="InterPro" id="IPR036291">
    <property type="entry name" value="NAD(P)-bd_dom_sf"/>
</dbReference>
<dbReference type="PRINTS" id="PR00080">
    <property type="entry name" value="SDRFAMILY"/>
</dbReference>
<organism evidence="3 4">
    <name type="scientific">Bacillus salipaludis</name>
    <dbReference type="NCBI Taxonomy" id="2547811"/>
    <lineage>
        <taxon>Bacteria</taxon>
        <taxon>Bacillati</taxon>
        <taxon>Bacillota</taxon>
        <taxon>Bacilli</taxon>
        <taxon>Bacillales</taxon>
        <taxon>Bacillaceae</taxon>
        <taxon>Bacillus</taxon>
    </lineage>
</organism>
<protein>
    <submittedName>
        <fullName evidence="3">SDR family oxidoreductase</fullName>
    </submittedName>
</protein>
<comment type="caution">
    <text evidence="3">The sequence shown here is derived from an EMBL/GenBank/DDBJ whole genome shotgun (WGS) entry which is preliminary data.</text>
</comment>
<sequence>MGRLAEEIAVVTGSAGGIGFGIAQAFLQEGAKVCLNDVNETLLKQSFETLAAEFGSEKVTYYTGSVGSSEDAYGMVEHAVKTFGTLTIAVNNAGGALGTPLDFEQLTAEDWDKVMGVNLRGTFLVSQAAVAVMKENKRGSIVNMSSVTAKKGMKTANAAYATSKGGIATFTRKLAYDVGHYGIRVNAIAPGSIVSGEKMRKLHANNAEAVKKFREELLVPFVGEPIDIANAAVFLASNEARYITGEVMEINGGVYMG</sequence>
<dbReference type="Pfam" id="PF13561">
    <property type="entry name" value="adh_short_C2"/>
    <property type="match status" value="1"/>
</dbReference>
<dbReference type="InterPro" id="IPR002347">
    <property type="entry name" value="SDR_fam"/>
</dbReference>
<comment type="similarity">
    <text evidence="1">Belongs to the short-chain dehydrogenases/reductases (SDR) family.</text>
</comment>
<proteinExistence type="inferred from homology"/>
<dbReference type="PROSITE" id="PS00061">
    <property type="entry name" value="ADH_SHORT"/>
    <property type="match status" value="1"/>
</dbReference>
<dbReference type="FunFam" id="3.40.50.720:FF:000084">
    <property type="entry name" value="Short-chain dehydrogenase reductase"/>
    <property type="match status" value="1"/>
</dbReference>
<dbReference type="AlphaFoldDB" id="A0A4R5VZQ4"/>
<dbReference type="GO" id="GO:0048038">
    <property type="term" value="F:quinone binding"/>
    <property type="evidence" value="ECO:0007669"/>
    <property type="project" value="TreeGrafter"/>
</dbReference>
<evidence type="ECO:0000313" key="4">
    <source>
        <dbReference type="Proteomes" id="UP000295132"/>
    </source>
</evidence>
<dbReference type="PANTHER" id="PTHR42760:SF133">
    <property type="entry name" value="3-OXOACYL-[ACYL-CARRIER-PROTEIN] REDUCTASE"/>
    <property type="match status" value="1"/>
</dbReference>
<gene>
    <name evidence="3" type="ORF">E2K98_04145</name>
</gene>
<dbReference type="EMBL" id="SMYO01000002">
    <property type="protein sequence ID" value="TDK64067.1"/>
    <property type="molecule type" value="Genomic_DNA"/>
</dbReference>
<evidence type="ECO:0000256" key="1">
    <source>
        <dbReference type="ARBA" id="ARBA00006484"/>
    </source>
</evidence>
<dbReference type="InterPro" id="IPR020904">
    <property type="entry name" value="Sc_DH/Rdtase_CS"/>
</dbReference>
<keyword evidence="2" id="KW-0560">Oxidoreductase</keyword>
<dbReference type="CDD" id="cd05233">
    <property type="entry name" value="SDR_c"/>
    <property type="match status" value="1"/>
</dbReference>
<name>A0A4R5VZQ4_9BACI</name>
<dbReference type="GO" id="GO:0016616">
    <property type="term" value="F:oxidoreductase activity, acting on the CH-OH group of donors, NAD or NADP as acceptor"/>
    <property type="evidence" value="ECO:0007669"/>
    <property type="project" value="TreeGrafter"/>
</dbReference>
<dbReference type="SUPFAM" id="SSF51735">
    <property type="entry name" value="NAD(P)-binding Rossmann-fold domains"/>
    <property type="match status" value="1"/>
</dbReference>
<evidence type="ECO:0000313" key="3">
    <source>
        <dbReference type="EMBL" id="TDK64067.1"/>
    </source>
</evidence>
<accession>A0A4R5VZQ4</accession>
<dbReference type="Proteomes" id="UP000295132">
    <property type="component" value="Unassembled WGS sequence"/>
</dbReference>
<dbReference type="GO" id="GO:0008206">
    <property type="term" value="P:bile acid metabolic process"/>
    <property type="evidence" value="ECO:0007669"/>
    <property type="project" value="UniProtKB-ARBA"/>
</dbReference>
<dbReference type="PANTHER" id="PTHR42760">
    <property type="entry name" value="SHORT-CHAIN DEHYDROGENASES/REDUCTASES FAMILY MEMBER"/>
    <property type="match status" value="1"/>
</dbReference>
<evidence type="ECO:0000256" key="2">
    <source>
        <dbReference type="ARBA" id="ARBA00023002"/>
    </source>
</evidence>
<dbReference type="RefSeq" id="WP_133333007.1">
    <property type="nucleotide sequence ID" value="NZ_SMYO01000002.1"/>
</dbReference>
<dbReference type="PRINTS" id="PR00081">
    <property type="entry name" value="GDHRDH"/>
</dbReference>